<dbReference type="InterPro" id="IPR053134">
    <property type="entry name" value="RNA-dir_DNA_polymerase"/>
</dbReference>
<sequence length="229" mass="25992">MVIRMGIVNLMVNKVLFNHGSSVDILFMDVVRKMEITVAWDILNVDTQAKPVKQKKRSFGMERNRIIEKEVNKLLKAKFSNVVVVPKAVEKWRMCMDFTDLNKACPMDPYPLPQIELLVDSTTGFVLFSMMNAYQGYHQIFIAEEDRNKTSFITENDRPLGVGFIAANLMYNPTPRVNLSIRGHFVDFETPSNIRDLVMRSQAHKAHALTFSFASKATTSSVVLGTISI</sequence>
<dbReference type="Gene3D" id="3.30.70.270">
    <property type="match status" value="1"/>
</dbReference>
<dbReference type="AlphaFoldDB" id="A0AAE1T539"/>
<name>A0AAE1T539_9LAMI</name>
<protein>
    <submittedName>
        <fullName evidence="1">Retrovirus-related Pol polyprotein from transposon</fullName>
    </submittedName>
</protein>
<evidence type="ECO:0000313" key="2">
    <source>
        <dbReference type="Proteomes" id="UP001289374"/>
    </source>
</evidence>
<dbReference type="EMBL" id="JACGWL010000815">
    <property type="protein sequence ID" value="KAK4381762.1"/>
    <property type="molecule type" value="Genomic_DNA"/>
</dbReference>
<reference evidence="1" key="1">
    <citation type="submission" date="2020-06" db="EMBL/GenBank/DDBJ databases">
        <authorList>
            <person name="Li T."/>
            <person name="Hu X."/>
            <person name="Zhang T."/>
            <person name="Song X."/>
            <person name="Zhang H."/>
            <person name="Dai N."/>
            <person name="Sheng W."/>
            <person name="Hou X."/>
            <person name="Wei L."/>
        </authorList>
    </citation>
    <scope>NUCLEOTIDE SEQUENCE</scope>
    <source>
        <strain evidence="1">K16</strain>
        <tissue evidence="1">Leaf</tissue>
    </source>
</reference>
<proteinExistence type="predicted"/>
<dbReference type="PANTHER" id="PTHR24559:SF430">
    <property type="entry name" value="RNA-DIRECTED DNA POLYMERASE"/>
    <property type="match status" value="1"/>
</dbReference>
<accession>A0AAE1T539</accession>
<gene>
    <name evidence="1" type="ORF">Sango_2937000</name>
</gene>
<keyword evidence="2" id="KW-1185">Reference proteome</keyword>
<dbReference type="InterPro" id="IPR043128">
    <property type="entry name" value="Rev_trsase/Diguanyl_cyclase"/>
</dbReference>
<dbReference type="PANTHER" id="PTHR24559">
    <property type="entry name" value="TRANSPOSON TY3-I GAG-POL POLYPROTEIN"/>
    <property type="match status" value="1"/>
</dbReference>
<dbReference type="InterPro" id="IPR043502">
    <property type="entry name" value="DNA/RNA_pol_sf"/>
</dbReference>
<dbReference type="Proteomes" id="UP001289374">
    <property type="component" value="Unassembled WGS sequence"/>
</dbReference>
<organism evidence="1 2">
    <name type="scientific">Sesamum angolense</name>
    <dbReference type="NCBI Taxonomy" id="2727404"/>
    <lineage>
        <taxon>Eukaryota</taxon>
        <taxon>Viridiplantae</taxon>
        <taxon>Streptophyta</taxon>
        <taxon>Embryophyta</taxon>
        <taxon>Tracheophyta</taxon>
        <taxon>Spermatophyta</taxon>
        <taxon>Magnoliopsida</taxon>
        <taxon>eudicotyledons</taxon>
        <taxon>Gunneridae</taxon>
        <taxon>Pentapetalae</taxon>
        <taxon>asterids</taxon>
        <taxon>lamiids</taxon>
        <taxon>Lamiales</taxon>
        <taxon>Pedaliaceae</taxon>
        <taxon>Sesamum</taxon>
    </lineage>
</organism>
<reference evidence="1" key="2">
    <citation type="journal article" date="2024" name="Plant">
        <title>Genomic evolution and insights into agronomic trait innovations of Sesamum species.</title>
        <authorList>
            <person name="Miao H."/>
            <person name="Wang L."/>
            <person name="Qu L."/>
            <person name="Liu H."/>
            <person name="Sun Y."/>
            <person name="Le M."/>
            <person name="Wang Q."/>
            <person name="Wei S."/>
            <person name="Zheng Y."/>
            <person name="Lin W."/>
            <person name="Duan Y."/>
            <person name="Cao H."/>
            <person name="Xiong S."/>
            <person name="Wang X."/>
            <person name="Wei L."/>
            <person name="Li C."/>
            <person name="Ma Q."/>
            <person name="Ju M."/>
            <person name="Zhao R."/>
            <person name="Li G."/>
            <person name="Mu C."/>
            <person name="Tian Q."/>
            <person name="Mei H."/>
            <person name="Zhang T."/>
            <person name="Gao T."/>
            <person name="Zhang H."/>
        </authorList>
    </citation>
    <scope>NUCLEOTIDE SEQUENCE</scope>
    <source>
        <strain evidence="1">K16</strain>
    </source>
</reference>
<dbReference type="SUPFAM" id="SSF56672">
    <property type="entry name" value="DNA/RNA polymerases"/>
    <property type="match status" value="1"/>
</dbReference>
<dbReference type="Gene3D" id="3.10.10.10">
    <property type="entry name" value="HIV Type 1 Reverse Transcriptase, subunit A, domain 1"/>
    <property type="match status" value="1"/>
</dbReference>
<evidence type="ECO:0000313" key="1">
    <source>
        <dbReference type="EMBL" id="KAK4381762.1"/>
    </source>
</evidence>
<dbReference type="CDD" id="cd01647">
    <property type="entry name" value="RT_LTR"/>
    <property type="match status" value="1"/>
</dbReference>
<comment type="caution">
    <text evidence="1">The sequence shown here is derived from an EMBL/GenBank/DDBJ whole genome shotgun (WGS) entry which is preliminary data.</text>
</comment>